<gene>
    <name evidence="2" type="ORF">RchiOBHm_Chr4g0439021</name>
</gene>
<dbReference type="AlphaFoldDB" id="A0A2P6R2W4"/>
<protein>
    <submittedName>
        <fullName evidence="2">Uncharacterized protein</fullName>
    </submittedName>
</protein>
<dbReference type="Gramene" id="PRQ40709">
    <property type="protein sequence ID" value="PRQ40709"/>
    <property type="gene ID" value="RchiOBHm_Chr4g0439021"/>
</dbReference>
<reference evidence="2 3" key="1">
    <citation type="journal article" date="2018" name="Nat. Genet.">
        <title>The Rosa genome provides new insights in the design of modern roses.</title>
        <authorList>
            <person name="Bendahmane M."/>
        </authorList>
    </citation>
    <scope>NUCLEOTIDE SEQUENCE [LARGE SCALE GENOMIC DNA]</scope>
    <source>
        <strain evidence="3">cv. Old Blush</strain>
    </source>
</reference>
<dbReference type="Proteomes" id="UP000238479">
    <property type="component" value="Chromosome 4"/>
</dbReference>
<sequence>MACSQIHPRQSYEEATRHQNCSRVSSNDRWSQEASLLSPRNRHLQEIQKY</sequence>
<feature type="compositionally biased region" description="Polar residues" evidence="1">
    <location>
        <begin position="18"/>
        <end position="35"/>
    </location>
</feature>
<feature type="region of interest" description="Disordered" evidence="1">
    <location>
        <begin position="1"/>
        <end position="50"/>
    </location>
</feature>
<evidence type="ECO:0000256" key="1">
    <source>
        <dbReference type="SAM" id="MobiDB-lite"/>
    </source>
</evidence>
<proteinExistence type="predicted"/>
<organism evidence="2 3">
    <name type="scientific">Rosa chinensis</name>
    <name type="common">China rose</name>
    <dbReference type="NCBI Taxonomy" id="74649"/>
    <lineage>
        <taxon>Eukaryota</taxon>
        <taxon>Viridiplantae</taxon>
        <taxon>Streptophyta</taxon>
        <taxon>Embryophyta</taxon>
        <taxon>Tracheophyta</taxon>
        <taxon>Spermatophyta</taxon>
        <taxon>Magnoliopsida</taxon>
        <taxon>eudicotyledons</taxon>
        <taxon>Gunneridae</taxon>
        <taxon>Pentapetalae</taxon>
        <taxon>rosids</taxon>
        <taxon>fabids</taxon>
        <taxon>Rosales</taxon>
        <taxon>Rosaceae</taxon>
        <taxon>Rosoideae</taxon>
        <taxon>Rosoideae incertae sedis</taxon>
        <taxon>Rosa</taxon>
    </lineage>
</organism>
<comment type="caution">
    <text evidence="2">The sequence shown here is derived from an EMBL/GenBank/DDBJ whole genome shotgun (WGS) entry which is preliminary data.</text>
</comment>
<evidence type="ECO:0000313" key="2">
    <source>
        <dbReference type="EMBL" id="PRQ40709.1"/>
    </source>
</evidence>
<keyword evidence="3" id="KW-1185">Reference proteome</keyword>
<dbReference type="EMBL" id="PDCK01000042">
    <property type="protein sequence ID" value="PRQ40709.1"/>
    <property type="molecule type" value="Genomic_DNA"/>
</dbReference>
<accession>A0A2P6R2W4</accession>
<evidence type="ECO:0000313" key="3">
    <source>
        <dbReference type="Proteomes" id="UP000238479"/>
    </source>
</evidence>
<name>A0A2P6R2W4_ROSCH</name>